<accession>A0A7W3U132</accession>
<feature type="compositionally biased region" description="Basic and acidic residues" evidence="2">
    <location>
        <begin position="8"/>
        <end position="20"/>
    </location>
</feature>
<evidence type="ECO:0000313" key="5">
    <source>
        <dbReference type="Proteomes" id="UP000552587"/>
    </source>
</evidence>
<evidence type="ECO:0000256" key="3">
    <source>
        <dbReference type="SAM" id="Phobius"/>
    </source>
</evidence>
<evidence type="ECO:0008006" key="6">
    <source>
        <dbReference type="Google" id="ProtNLM"/>
    </source>
</evidence>
<reference evidence="4 5" key="1">
    <citation type="submission" date="2020-07" db="EMBL/GenBank/DDBJ databases">
        <authorList>
            <person name="Xu S."/>
            <person name="Li A."/>
        </authorList>
    </citation>
    <scope>NUCLEOTIDE SEQUENCE [LARGE SCALE GENOMIC DNA]</scope>
    <source>
        <strain evidence="4 5">SG-8</strain>
    </source>
</reference>
<gene>
    <name evidence="4" type="ORF">H4F99_00515</name>
</gene>
<feature type="coiled-coil region" evidence="1">
    <location>
        <begin position="79"/>
        <end position="141"/>
    </location>
</feature>
<keyword evidence="3" id="KW-1133">Transmembrane helix</keyword>
<protein>
    <recommendedName>
        <fullName evidence="6">Transmembrane protein</fullName>
    </recommendedName>
</protein>
<keyword evidence="5" id="KW-1185">Reference proteome</keyword>
<sequence length="283" mass="31332">MAFEYIQKADADPGVRDRSMNDVPHPAPPPRYRIVRDGPDRRRLWQVLLALAWAGSVFAAWQVSRSVFAPGLPEISGALASSRQTVSAQRDELDRLRQRVAILETSDGITRDANKQVQRTLAEREDEIAGLREDVAFYERLVGATSPRKGLNVHSAQFMREVGGTWRYELVLTQNLNRGAVSRGALRFSIEGVDGGKLASIDWNRLHQREAAPAQAYSFRYFQQLSGSVMLPEGFTPQHVKIRLDTGERTLDQTIAWQAGEAAPGAADSAVTAVAVHEKKGES</sequence>
<dbReference type="InterPro" id="IPR046703">
    <property type="entry name" value="DUF6776"/>
</dbReference>
<dbReference type="Pfam" id="PF20567">
    <property type="entry name" value="DUF6776"/>
    <property type="match status" value="1"/>
</dbReference>
<dbReference type="Proteomes" id="UP000552587">
    <property type="component" value="Unassembled WGS sequence"/>
</dbReference>
<feature type="region of interest" description="Disordered" evidence="2">
    <location>
        <begin position="8"/>
        <end position="29"/>
    </location>
</feature>
<dbReference type="EMBL" id="JACHTE010000001">
    <property type="protein sequence ID" value="MBB1086964.1"/>
    <property type="molecule type" value="Genomic_DNA"/>
</dbReference>
<evidence type="ECO:0000256" key="1">
    <source>
        <dbReference type="SAM" id="Coils"/>
    </source>
</evidence>
<keyword evidence="3" id="KW-0472">Membrane</keyword>
<dbReference type="AlphaFoldDB" id="A0A7W3U132"/>
<name>A0A7W3U132_9GAMM</name>
<keyword evidence="1" id="KW-0175">Coiled coil</keyword>
<keyword evidence="3" id="KW-0812">Transmembrane</keyword>
<feature type="transmembrane region" description="Helical" evidence="3">
    <location>
        <begin position="44"/>
        <end position="63"/>
    </location>
</feature>
<comment type="caution">
    <text evidence="4">The sequence shown here is derived from an EMBL/GenBank/DDBJ whole genome shotgun (WGS) entry which is preliminary data.</text>
</comment>
<proteinExistence type="predicted"/>
<evidence type="ECO:0000256" key="2">
    <source>
        <dbReference type="SAM" id="MobiDB-lite"/>
    </source>
</evidence>
<evidence type="ECO:0000313" key="4">
    <source>
        <dbReference type="EMBL" id="MBB1086964.1"/>
    </source>
</evidence>
<organism evidence="4 5">
    <name type="scientific">Marilutibacter penaei</name>
    <dbReference type="NCBI Taxonomy" id="2759900"/>
    <lineage>
        <taxon>Bacteria</taxon>
        <taxon>Pseudomonadati</taxon>
        <taxon>Pseudomonadota</taxon>
        <taxon>Gammaproteobacteria</taxon>
        <taxon>Lysobacterales</taxon>
        <taxon>Lysobacteraceae</taxon>
        <taxon>Marilutibacter</taxon>
    </lineage>
</organism>